<dbReference type="InterPro" id="IPR000719">
    <property type="entry name" value="Prot_kinase_dom"/>
</dbReference>
<feature type="region of interest" description="Disordered" evidence="1">
    <location>
        <begin position="417"/>
        <end position="462"/>
    </location>
</feature>
<dbReference type="InterPro" id="IPR056981">
    <property type="entry name" value="HEAT_ULK4_RUNKEL"/>
</dbReference>
<gene>
    <name evidence="3" type="ORF">LSH36_666g01029</name>
</gene>
<dbReference type="Proteomes" id="UP001208570">
    <property type="component" value="Unassembled WGS sequence"/>
</dbReference>
<evidence type="ECO:0000259" key="2">
    <source>
        <dbReference type="PROSITE" id="PS50011"/>
    </source>
</evidence>
<proteinExistence type="predicted"/>
<dbReference type="Gene3D" id="1.25.10.10">
    <property type="entry name" value="Leucine-rich Repeat Variant"/>
    <property type="match status" value="2"/>
</dbReference>
<feature type="compositionally biased region" description="Polar residues" evidence="1">
    <location>
        <begin position="436"/>
        <end position="451"/>
    </location>
</feature>
<dbReference type="PANTHER" id="PTHR46240">
    <property type="entry name" value="SER/THR PROTEIN KINASE ULK4"/>
    <property type="match status" value="1"/>
</dbReference>
<reference evidence="3" key="1">
    <citation type="journal article" date="2023" name="Mol. Biol. Evol.">
        <title>Third-Generation Sequencing Reveals the Adaptive Role of the Epigenome in Three Deep-Sea Polychaetes.</title>
        <authorList>
            <person name="Perez M."/>
            <person name="Aroh O."/>
            <person name="Sun Y."/>
            <person name="Lan Y."/>
            <person name="Juniper S.K."/>
            <person name="Young C.R."/>
            <person name="Angers B."/>
            <person name="Qian P.Y."/>
        </authorList>
    </citation>
    <scope>NUCLEOTIDE SEQUENCE</scope>
    <source>
        <strain evidence="3">P08H-3</strain>
    </source>
</reference>
<dbReference type="Pfam" id="PF00069">
    <property type="entry name" value="Pkinase"/>
    <property type="match status" value="1"/>
</dbReference>
<dbReference type="Pfam" id="PF23606">
    <property type="entry name" value="HEAT_ULK4"/>
    <property type="match status" value="1"/>
</dbReference>
<dbReference type="GO" id="GO:0005524">
    <property type="term" value="F:ATP binding"/>
    <property type="evidence" value="ECO:0007669"/>
    <property type="project" value="InterPro"/>
</dbReference>
<organism evidence="3 4">
    <name type="scientific">Paralvinella palmiformis</name>
    <dbReference type="NCBI Taxonomy" id="53620"/>
    <lineage>
        <taxon>Eukaryota</taxon>
        <taxon>Metazoa</taxon>
        <taxon>Spiralia</taxon>
        <taxon>Lophotrochozoa</taxon>
        <taxon>Annelida</taxon>
        <taxon>Polychaeta</taxon>
        <taxon>Sedentaria</taxon>
        <taxon>Canalipalpata</taxon>
        <taxon>Terebellida</taxon>
        <taxon>Terebelliformia</taxon>
        <taxon>Alvinellidae</taxon>
        <taxon>Paralvinella</taxon>
    </lineage>
</organism>
<comment type="caution">
    <text evidence="3">The sequence shown here is derived from an EMBL/GenBank/DDBJ whole genome shotgun (WGS) entry which is preliminary data.</text>
</comment>
<dbReference type="SUPFAM" id="SSF56112">
    <property type="entry name" value="Protein kinase-like (PK-like)"/>
    <property type="match status" value="1"/>
</dbReference>
<evidence type="ECO:0000313" key="4">
    <source>
        <dbReference type="Proteomes" id="UP001208570"/>
    </source>
</evidence>
<dbReference type="InterPro" id="IPR011009">
    <property type="entry name" value="Kinase-like_dom_sf"/>
</dbReference>
<dbReference type="CDD" id="cd14010">
    <property type="entry name" value="STKc_ULK4"/>
    <property type="match status" value="1"/>
</dbReference>
<dbReference type="Gene3D" id="1.10.510.10">
    <property type="entry name" value="Transferase(Phosphotransferase) domain 1"/>
    <property type="match status" value="2"/>
</dbReference>
<dbReference type="InterPro" id="IPR011989">
    <property type="entry name" value="ARM-like"/>
</dbReference>
<dbReference type="PANTHER" id="PTHR46240:SF1">
    <property type="entry name" value="SERINE_THREONINE-PROTEIN KINASE ULK4"/>
    <property type="match status" value="1"/>
</dbReference>
<name>A0AAD9J2Z8_9ANNE</name>
<accession>A0AAD9J2Z8</accession>
<protein>
    <recommendedName>
        <fullName evidence="2">Protein kinase domain-containing protein</fullName>
    </recommendedName>
</protein>
<dbReference type="GO" id="GO:0004672">
    <property type="term" value="F:protein kinase activity"/>
    <property type="evidence" value="ECO:0007669"/>
    <property type="project" value="InterPro"/>
</dbReference>
<feature type="domain" description="Protein kinase" evidence="2">
    <location>
        <begin position="31"/>
        <end position="363"/>
    </location>
</feature>
<dbReference type="InterPro" id="IPR045906">
    <property type="entry name" value="ULK4"/>
</dbReference>
<dbReference type="SUPFAM" id="SSF48371">
    <property type="entry name" value="ARM repeat"/>
    <property type="match status" value="1"/>
</dbReference>
<dbReference type="EMBL" id="JAODUP010000666">
    <property type="protein sequence ID" value="KAK2145662.1"/>
    <property type="molecule type" value="Genomic_DNA"/>
</dbReference>
<dbReference type="PROSITE" id="PS50011">
    <property type="entry name" value="PROTEIN_KINASE_DOM"/>
    <property type="match status" value="1"/>
</dbReference>
<keyword evidence="4" id="KW-1185">Reference proteome</keyword>
<evidence type="ECO:0000256" key="1">
    <source>
        <dbReference type="SAM" id="MobiDB-lite"/>
    </source>
</evidence>
<dbReference type="InterPro" id="IPR016024">
    <property type="entry name" value="ARM-type_fold"/>
</dbReference>
<sequence length="1367" mass="153080">MAGVSAYNHTDMVPLALDVLYSQLDWRMENFVLYEEVGHGDHSVVYKGRRKGTINFVAIHCIDKCKRAEITNLVRLTHEIDHDNVVKFYEWYETSNHLWLVVELCTGGSLQTVITQDDHLPESSVRKFGTDLIMGLHHIHSLGIIFSDIKPTKILLDGPGVLKFADFGLSRVEGESLDDLFQQFTDVGESWSSQQDIITPNSEKSDIPKKFHAKGNPTYMAPELFQDAEHDIKTDLWSLGCVMYEMYTENDTLWAEQHDKSDTDSDKEGDDMYDDMMIHEQIQQMFIEDSDDDEFLGHPPFLGDNFQQLMDKILNKDLPQPKVRGPRVSGKASTEFQSLLEGLLQKDPQKRLGWEGLVTHPFWQGALQHLTKDLDTATSEIVRQSVRQSIANFSARASITSEMPKTNSVLGQIHGVNIQDDTDGNSTLRGQDMTDDMNTLTQTDRPESTLSMRPRTAPGSGESVAFTISSRPHTAVTDEGDEHLTTTSPQKTLRQSPVCVSDVIRAVSRYGERADINQLIYHTSDFTITSIVDNPKIQKPASLKFDVKSLQVPPYSVEKMMSLSSSDQEKHLNAVIDNLTSPDKGPLSQRQIHLINYVGSISGHPQIASYLVNKSLLPALAKLVKDSQPFDIKQKLCRVIGLLANNTQELEISTSLSEPAIILTEVLRDGFRTNKIKLAVLPALGELLNLAAKQEEIKGFSVESWSVPSMTSTLIIRCLREGEDPVINHYAAKIVENVATTTGQHAQALSRLTKHNATVFQSIIEKVGLPKMLSTMALPVNHIQQAVLTMFASLIVSDIRLTRLLQEKEFIQHILRLFESPSVVIRGKAFLIIREIIKNNQDMLLICCQNRLVMYIERDSRRQALGKVEHPGHLEYLSKCLDHLLSTLIEVIPKINRDILSVLDAVSGRKHPSTIHIKQLKAILPLVSIIQHVISSQIFRNQLVSDQFIKSTGQLLGHLLAIETGSTRIQSAIGHKGSEEFLHTVFAVVESVAQHPDILAEYHTLVINHMLPPLAMMVTSSSGDTRALSMRLFSEMASLYLNKQEVEGTLSKSEMKQLHDLIIESLLPLYEQLLLEQDPLPSYSLKLLAALIDQNPAIIKDFEKFGLGGVIFQVLIDHQNNPICSTMQHVAAILNSLVNHRETNLHLMFDQGLVDHLTHLFIEVTAICMNSQDNSDLKSATSILSTLLDTLHCTLKYVSDVVRKALQAKKSAVDGGSKEAEMAETLLLTNKPFTDLMSLLTQLLIYDDNDIAELSLKCLSLLVQLFGGENPDAMSVDNMMCYSEALKLADAKKQKVILRIIKRLINTEKSHCEFMKQHGSKLASTIQSLVHTASHNIMSDGKGSIKKFELERPDHDSHENHAEYYLV</sequence>
<evidence type="ECO:0000313" key="3">
    <source>
        <dbReference type="EMBL" id="KAK2145662.1"/>
    </source>
</evidence>